<dbReference type="InterPro" id="IPR036895">
    <property type="entry name" value="Uracil-DNA_glycosylase-like_sf"/>
</dbReference>
<dbReference type="AlphaFoldDB" id="A0A4V4H152"/>
<dbReference type="SUPFAM" id="SSF52141">
    <property type="entry name" value="Uracil-DNA glycosylase-like"/>
    <property type="match status" value="1"/>
</dbReference>
<comment type="caution">
    <text evidence="3">The sequence shown here is derived from an EMBL/GenBank/DDBJ whole genome shotgun (WGS) entry which is preliminary data.</text>
</comment>
<accession>A0A4V4H152</accession>
<feature type="domain" description="Uracil-DNA glycosylase-like" evidence="2">
    <location>
        <begin position="43"/>
        <end position="169"/>
    </location>
</feature>
<dbReference type="RefSeq" id="WP_136577298.1">
    <property type="nucleotide sequence ID" value="NZ_STFF01000003.1"/>
</dbReference>
<gene>
    <name evidence="3" type="ORF">FAM09_11665</name>
</gene>
<dbReference type="CDD" id="cd10034">
    <property type="entry name" value="UDG_BdiUng_like"/>
    <property type="match status" value="1"/>
</dbReference>
<feature type="compositionally biased region" description="Basic and acidic residues" evidence="1">
    <location>
        <begin position="246"/>
        <end position="261"/>
    </location>
</feature>
<protein>
    <recommendedName>
        <fullName evidence="2">Uracil-DNA glycosylase-like domain-containing protein</fullName>
    </recommendedName>
</protein>
<dbReference type="Pfam" id="PF03167">
    <property type="entry name" value="UDG"/>
    <property type="match status" value="1"/>
</dbReference>
<dbReference type="OrthoDB" id="8203325at2"/>
<evidence type="ECO:0000256" key="1">
    <source>
        <dbReference type="SAM" id="MobiDB-lite"/>
    </source>
</evidence>
<proteinExistence type="predicted"/>
<organism evidence="3 4">
    <name type="scientific">Niastella caeni</name>
    <dbReference type="NCBI Taxonomy" id="2569763"/>
    <lineage>
        <taxon>Bacteria</taxon>
        <taxon>Pseudomonadati</taxon>
        <taxon>Bacteroidota</taxon>
        <taxon>Chitinophagia</taxon>
        <taxon>Chitinophagales</taxon>
        <taxon>Chitinophagaceae</taxon>
        <taxon>Niastella</taxon>
    </lineage>
</organism>
<feature type="region of interest" description="Disordered" evidence="1">
    <location>
        <begin position="238"/>
        <end position="261"/>
    </location>
</feature>
<reference evidence="3 4" key="1">
    <citation type="submission" date="2019-04" db="EMBL/GenBank/DDBJ databases">
        <title>Niastella caeni sp. nov., isolated from activated sludge.</title>
        <authorList>
            <person name="Sheng M."/>
        </authorList>
    </citation>
    <scope>NUCLEOTIDE SEQUENCE [LARGE SCALE GENOMIC DNA]</scope>
    <source>
        <strain evidence="3 4">HX-2-15</strain>
    </source>
</reference>
<evidence type="ECO:0000313" key="4">
    <source>
        <dbReference type="Proteomes" id="UP000306918"/>
    </source>
</evidence>
<evidence type="ECO:0000313" key="3">
    <source>
        <dbReference type="EMBL" id="THU39166.1"/>
    </source>
</evidence>
<name>A0A4V4H152_9BACT</name>
<dbReference type="Proteomes" id="UP000306918">
    <property type="component" value="Unassembled WGS sequence"/>
</dbReference>
<evidence type="ECO:0000259" key="2">
    <source>
        <dbReference type="Pfam" id="PF03167"/>
    </source>
</evidence>
<dbReference type="Gene3D" id="3.40.470.10">
    <property type="entry name" value="Uracil-DNA glycosylase-like domain"/>
    <property type="match status" value="1"/>
</dbReference>
<sequence>MIQFDKGPGAAFAKHFAALPDHDAYKEHFWYDWGPVFYRGRLDGSAKIICIASDPGPTERIAGRNLVGNAGQRVQGFLHKIGLTQSYVCLNGFAFALFPSHLGDGIKLLSQPELTAWRNKLFNMLKKPSLQAVVAFGAVAQKAVALWNTKGNIPVFETYHPSYHSGGAAGEKKMLTDWNRVINELRQIITPDEGASTSLPLYGEKFAEQDYAAIPRIDLPFGLPDWFGNDAFFRKKRGMNSVSRPSPDDRHTLEWKAPKFN</sequence>
<keyword evidence="4" id="KW-1185">Reference proteome</keyword>
<dbReference type="EMBL" id="STFF01000003">
    <property type="protein sequence ID" value="THU39166.1"/>
    <property type="molecule type" value="Genomic_DNA"/>
</dbReference>
<dbReference type="InterPro" id="IPR005122">
    <property type="entry name" value="Uracil-DNA_glycosylase-like"/>
</dbReference>